<evidence type="ECO:0000256" key="1">
    <source>
        <dbReference type="ARBA" id="ARBA00010363"/>
    </source>
</evidence>
<dbReference type="PROSITE" id="PS50181">
    <property type="entry name" value="FBOX"/>
    <property type="match status" value="1"/>
</dbReference>
<dbReference type="PANTHER" id="PTHR21366:SF14">
    <property type="entry name" value="GLYOXALASE DOMAIN-CONTAINING PROTEIN 5"/>
    <property type="match status" value="1"/>
</dbReference>
<dbReference type="InterPro" id="IPR050383">
    <property type="entry name" value="GlyoxalaseI/FosfomycinResist"/>
</dbReference>
<proteinExistence type="inferred from homology"/>
<feature type="region of interest" description="Disordered" evidence="2">
    <location>
        <begin position="239"/>
        <end position="260"/>
    </location>
</feature>
<name>A0A8J2ISS2_FUSEQ</name>
<accession>A0A8J2ISS2</accession>
<evidence type="ECO:0000259" key="3">
    <source>
        <dbReference type="PROSITE" id="PS50181"/>
    </source>
</evidence>
<dbReference type="InterPro" id="IPR004360">
    <property type="entry name" value="Glyas_Fos-R_dOase_dom"/>
</dbReference>
<dbReference type="CDD" id="cd09917">
    <property type="entry name" value="F-box_SF"/>
    <property type="match status" value="1"/>
</dbReference>
<dbReference type="Pfam" id="PF12937">
    <property type="entry name" value="F-box-like"/>
    <property type="match status" value="1"/>
</dbReference>
<evidence type="ECO:0000313" key="6">
    <source>
        <dbReference type="Proteomes" id="UP000693738"/>
    </source>
</evidence>
<gene>
    <name evidence="5" type="ORF">FEQUK3_LOCUS4672</name>
</gene>
<comment type="caution">
    <text evidence="5">The sequence shown here is derived from an EMBL/GenBank/DDBJ whole genome shotgun (WGS) entry which is preliminary data.</text>
</comment>
<evidence type="ECO:0008006" key="7">
    <source>
        <dbReference type="Google" id="ProtNLM"/>
    </source>
</evidence>
<dbReference type="InterPro" id="IPR037523">
    <property type="entry name" value="VOC_core"/>
</dbReference>
<protein>
    <recommendedName>
        <fullName evidence="7">F-box domain-containing protein</fullName>
    </recommendedName>
</protein>
<dbReference type="InterPro" id="IPR001810">
    <property type="entry name" value="F-box_dom"/>
</dbReference>
<dbReference type="PROSITE" id="PS51819">
    <property type="entry name" value="VOC"/>
    <property type="match status" value="1"/>
</dbReference>
<dbReference type="Pfam" id="PF00903">
    <property type="entry name" value="Glyoxalase"/>
    <property type="match status" value="1"/>
</dbReference>
<comment type="similarity">
    <text evidence="1">Belongs to the glyoxalase I family.</text>
</comment>
<feature type="domain" description="VOC" evidence="4">
    <location>
        <begin position="407"/>
        <end position="534"/>
    </location>
</feature>
<sequence>MESTMTSQKLDAIPPEIQLRIFSFLPAHNLAQLARASKHFNDIATPLFWTDVELHVLGYHGSRRELSVPPPVRHPLSRPYLPRVQYRSIDLRAERFFNMLQTLQKERPDRLEIVTKRIKHLCANVDPGWESKSTPSKRIYTDAISVWETLPYMTNLESLELHGDSYMCRTMPDPVQELKGPTPKLRFVKLGRYMPASIPAWAFRAADTLERIELLMLDRPISTNMNDRGRFLPLAHEKVSRQRDNENDDDDDNASDWGSLSGEAVIPRPLGGYLTSYGDDELRLPKLKHLYLCQPSESDYEPSYDQYSWSTRAEKACYSDWRKILIASKPTLSTLVLEQRPAANYAEKVSMEEWMEHRTCPEASKNLLKMVRKFMGAYKSQVTLQRIYLYGIFVGILEDGMHDPAEPSDHLVLTCHDVRATIDWYTKYLGMKSSTFGPESHPRYALNFGTHKINLHQRGAEFEPKARTALPGTADLCFIVEDGTDLEGLKTKLEEEGIKVLEGGGVVDRTGALGKIRSIYVRDPDGNLIELSYYPS</sequence>
<organism evidence="5 6">
    <name type="scientific">Fusarium equiseti</name>
    <name type="common">Fusarium scirpi</name>
    <dbReference type="NCBI Taxonomy" id="61235"/>
    <lineage>
        <taxon>Eukaryota</taxon>
        <taxon>Fungi</taxon>
        <taxon>Dikarya</taxon>
        <taxon>Ascomycota</taxon>
        <taxon>Pezizomycotina</taxon>
        <taxon>Sordariomycetes</taxon>
        <taxon>Hypocreomycetidae</taxon>
        <taxon>Hypocreales</taxon>
        <taxon>Nectriaceae</taxon>
        <taxon>Fusarium</taxon>
        <taxon>Fusarium incarnatum-equiseti species complex</taxon>
    </lineage>
</organism>
<feature type="domain" description="F-box" evidence="3">
    <location>
        <begin position="7"/>
        <end position="52"/>
    </location>
</feature>
<dbReference type="EMBL" id="CAJSTJ010000127">
    <property type="protein sequence ID" value="CAG7558962.1"/>
    <property type="molecule type" value="Genomic_DNA"/>
</dbReference>
<dbReference type="AlphaFoldDB" id="A0A8J2ISS2"/>
<dbReference type="CDD" id="cd07253">
    <property type="entry name" value="GLOD5"/>
    <property type="match status" value="1"/>
</dbReference>
<evidence type="ECO:0000256" key="2">
    <source>
        <dbReference type="SAM" id="MobiDB-lite"/>
    </source>
</evidence>
<dbReference type="PANTHER" id="PTHR21366">
    <property type="entry name" value="GLYOXALASE FAMILY PROTEIN"/>
    <property type="match status" value="1"/>
</dbReference>
<evidence type="ECO:0000313" key="5">
    <source>
        <dbReference type="EMBL" id="CAG7558962.1"/>
    </source>
</evidence>
<reference evidence="5" key="1">
    <citation type="submission" date="2021-05" db="EMBL/GenBank/DDBJ databases">
        <authorList>
            <person name="Khan N."/>
        </authorList>
    </citation>
    <scope>NUCLEOTIDE SEQUENCE</scope>
</reference>
<dbReference type="Proteomes" id="UP000693738">
    <property type="component" value="Unassembled WGS sequence"/>
</dbReference>
<evidence type="ECO:0000259" key="4">
    <source>
        <dbReference type="PROSITE" id="PS51819"/>
    </source>
</evidence>